<feature type="domain" description="RING-type" evidence="7">
    <location>
        <begin position="510"/>
        <end position="549"/>
    </location>
</feature>
<dbReference type="PROSITE" id="PS50089">
    <property type="entry name" value="ZF_RING_2"/>
    <property type="match status" value="1"/>
</dbReference>
<dbReference type="InterPro" id="IPR034931">
    <property type="entry name" value="ETP1_RRM"/>
</dbReference>
<feature type="region of interest" description="Disordered" evidence="6">
    <location>
        <begin position="104"/>
        <end position="171"/>
    </location>
</feature>
<feature type="coiled-coil region" evidence="5">
    <location>
        <begin position="702"/>
        <end position="751"/>
    </location>
</feature>
<evidence type="ECO:0000256" key="6">
    <source>
        <dbReference type="SAM" id="MobiDB-lite"/>
    </source>
</evidence>
<evidence type="ECO:0000256" key="5">
    <source>
        <dbReference type="SAM" id="Coils"/>
    </source>
</evidence>
<evidence type="ECO:0000256" key="3">
    <source>
        <dbReference type="ARBA" id="ARBA00022833"/>
    </source>
</evidence>
<feature type="compositionally biased region" description="Basic and acidic residues" evidence="6">
    <location>
        <begin position="38"/>
        <end position="59"/>
    </location>
</feature>
<dbReference type="AlphaFoldDB" id="S3E6H7"/>
<feature type="compositionally biased region" description="Polar residues" evidence="6">
    <location>
        <begin position="146"/>
        <end position="162"/>
    </location>
</feature>
<sequence>MKETCTGPEQEYLEREKSAAEREGYLHQKQRGYLKGTDASRKGGEKRQSAERGVFGREGVREGDTVWVPDCEADIFDTGSWPGCRFGGKEKEDVIKRGKRFGEEERDRAFGEETGRQKSLAAKGSRFTNANSTPREDAPFSGYADQHTTLRNSPYGTTSNHTPPVIDCGPVRVSTEEDTGVTRPLQIPQSKVGDLEAAKRDWRFERGGMWGGRGEGTGEGRGEEMGEGRDLMSGGRGEGSDLMSGGRGESSGAGVDNALDPGLNARLIALRSDQGSSIQQGLNVARDSNNPLGSHSSPSSHNGINAGLTAAGGNRVTKAKYEVLEGKSTDIGWGIVHLYRDGEETPGLRSKPENLPIPAGDTAPPSVAGLRMKDDVDTEIEDCTTLCIPAVPSYLTPSDFLGFVGEKTREQVSHFRMVMTGRMNRYLVLIKFRDNGEARRWRAEWDGKVFNSMEPETCHVTFIKSITFQTPNSTRPNTSYPELSHDPFKPSTYPKPFPPPTPNLIELPTCPVCLERMDDTTGLLTILCQHVFHCTCLQKWKGSGCPVCRHTNRLLPSPTDPPFGTITHLCTICDTPNDLWICLICGNVGCGRYAGGHAKEHWKDSAHNFSLEIETQHVWDYAGDCWVHRLIRGKGDDKIMELPSSSRVEGEGEGDLVPREKLEGIGMEYTHLLTSQLESQRIYYESLLSQAVSKSAAASTAVATASEYLASTQAQLDALKAEHETLKSDTLPNLEKELAREKRKAEKSAEMARAFGKQLKEERKVSEGLMERIGWLEERMGEIKREVGVVRGELEQEREVNRDLMFALGAGEKLKEMGEEVEGGSVMVPLPPPSEGKGDGRKGGKGKGRK</sequence>
<dbReference type="InterPro" id="IPR001841">
    <property type="entry name" value="Znf_RING"/>
</dbReference>
<dbReference type="GO" id="GO:0016567">
    <property type="term" value="P:protein ubiquitination"/>
    <property type="evidence" value="ECO:0007669"/>
    <property type="project" value="TreeGrafter"/>
</dbReference>
<keyword evidence="2 4" id="KW-0863">Zinc-finger</keyword>
<dbReference type="SUPFAM" id="SSF57850">
    <property type="entry name" value="RING/U-box"/>
    <property type="match status" value="2"/>
</dbReference>
<dbReference type="GO" id="GO:0007265">
    <property type="term" value="P:Ras protein signal transduction"/>
    <property type="evidence" value="ECO:0007669"/>
    <property type="project" value="TreeGrafter"/>
</dbReference>
<keyword evidence="10" id="KW-1185">Reference proteome</keyword>
<dbReference type="RefSeq" id="XP_008079135.1">
    <property type="nucleotide sequence ID" value="XM_008080944.1"/>
</dbReference>
<accession>S3E6H7</accession>
<dbReference type="CDD" id="cd16457">
    <property type="entry name" value="RING-H2_BRAP2"/>
    <property type="match status" value="1"/>
</dbReference>
<dbReference type="HOGENOM" id="CLU_009969_0_0_1"/>
<feature type="region of interest" description="Disordered" evidence="6">
    <location>
        <begin position="344"/>
        <end position="367"/>
    </location>
</feature>
<evidence type="ECO:0000256" key="4">
    <source>
        <dbReference type="PROSITE-ProRule" id="PRU00502"/>
    </source>
</evidence>
<dbReference type="GO" id="GO:0061630">
    <property type="term" value="F:ubiquitin protein ligase activity"/>
    <property type="evidence" value="ECO:0007669"/>
    <property type="project" value="TreeGrafter"/>
</dbReference>
<dbReference type="OrthoDB" id="273556at2759"/>
<dbReference type="KEGG" id="glz:GLAREA_06996"/>
<dbReference type="eggNOG" id="KOG0804">
    <property type="taxonomic scope" value="Eukaryota"/>
</dbReference>
<dbReference type="Proteomes" id="UP000016922">
    <property type="component" value="Unassembled WGS sequence"/>
</dbReference>
<evidence type="ECO:0000259" key="7">
    <source>
        <dbReference type="PROSITE" id="PS50089"/>
    </source>
</evidence>
<keyword evidence="1" id="KW-0479">Metal-binding</keyword>
<dbReference type="InterPro" id="IPR001607">
    <property type="entry name" value="Znf_UBP"/>
</dbReference>
<dbReference type="OMA" id="HFRMVRT"/>
<dbReference type="CDD" id="cd12717">
    <property type="entry name" value="RRM_ETP1"/>
    <property type="match status" value="1"/>
</dbReference>
<dbReference type="InterPro" id="IPR047243">
    <property type="entry name" value="RING-H2_BRAP2"/>
</dbReference>
<feature type="compositionally biased region" description="Basic and acidic residues" evidence="6">
    <location>
        <begin position="12"/>
        <end position="26"/>
    </location>
</feature>
<dbReference type="PANTHER" id="PTHR24007">
    <property type="entry name" value="BRCA1-ASSOCIATED PROTEIN"/>
    <property type="match status" value="1"/>
</dbReference>
<dbReference type="GeneID" id="19466049"/>
<dbReference type="InterPro" id="IPR011422">
    <property type="entry name" value="BRAP2/ETP1_RRM"/>
</dbReference>
<feature type="compositionally biased region" description="Basic and acidic residues" evidence="6">
    <location>
        <begin position="104"/>
        <end position="116"/>
    </location>
</feature>
<keyword evidence="3" id="KW-0862">Zinc</keyword>
<feature type="region of interest" description="Disordered" evidence="6">
    <location>
        <begin position="818"/>
        <end position="850"/>
    </location>
</feature>
<evidence type="ECO:0000256" key="1">
    <source>
        <dbReference type="ARBA" id="ARBA00022723"/>
    </source>
</evidence>
<keyword evidence="5" id="KW-0175">Coiled coil</keyword>
<feature type="region of interest" description="Disordered" evidence="6">
    <location>
        <begin position="1"/>
        <end position="59"/>
    </location>
</feature>
<organism evidence="9 10">
    <name type="scientific">Glarea lozoyensis (strain ATCC 20868 / MF5171)</name>
    <dbReference type="NCBI Taxonomy" id="1116229"/>
    <lineage>
        <taxon>Eukaryota</taxon>
        <taxon>Fungi</taxon>
        <taxon>Dikarya</taxon>
        <taxon>Ascomycota</taxon>
        <taxon>Pezizomycotina</taxon>
        <taxon>Leotiomycetes</taxon>
        <taxon>Helotiales</taxon>
        <taxon>Helotiaceae</taxon>
        <taxon>Glarea</taxon>
    </lineage>
</organism>
<evidence type="ECO:0000256" key="2">
    <source>
        <dbReference type="ARBA" id="ARBA00022771"/>
    </source>
</evidence>
<feature type="region of interest" description="Disordered" evidence="6">
    <location>
        <begin position="206"/>
        <end position="258"/>
    </location>
</feature>
<dbReference type="SMART" id="SM00184">
    <property type="entry name" value="RING"/>
    <property type="match status" value="1"/>
</dbReference>
<feature type="region of interest" description="Disordered" evidence="6">
    <location>
        <begin position="283"/>
        <end position="309"/>
    </location>
</feature>
<dbReference type="Pfam" id="PF02148">
    <property type="entry name" value="zf-UBP"/>
    <property type="match status" value="1"/>
</dbReference>
<proteinExistence type="predicted"/>
<dbReference type="GO" id="GO:0008270">
    <property type="term" value="F:zinc ion binding"/>
    <property type="evidence" value="ECO:0007669"/>
    <property type="project" value="UniProtKB-KW"/>
</dbReference>
<feature type="compositionally biased region" description="Basic and acidic residues" evidence="6">
    <location>
        <begin position="216"/>
        <end position="230"/>
    </location>
</feature>
<evidence type="ECO:0000313" key="9">
    <source>
        <dbReference type="EMBL" id="EPE33983.1"/>
    </source>
</evidence>
<dbReference type="SMART" id="SM00290">
    <property type="entry name" value="ZnF_UBP"/>
    <property type="match status" value="1"/>
</dbReference>
<protein>
    <submittedName>
        <fullName evidence="9">RING/U-box</fullName>
    </submittedName>
</protein>
<gene>
    <name evidence="9" type="ORF">GLAREA_06996</name>
</gene>
<evidence type="ECO:0000259" key="8">
    <source>
        <dbReference type="PROSITE" id="PS50271"/>
    </source>
</evidence>
<name>S3E6H7_GLAL2</name>
<dbReference type="InterPro" id="IPR013083">
    <property type="entry name" value="Znf_RING/FYVE/PHD"/>
</dbReference>
<dbReference type="GO" id="GO:0005737">
    <property type="term" value="C:cytoplasm"/>
    <property type="evidence" value="ECO:0007669"/>
    <property type="project" value="TreeGrafter"/>
</dbReference>
<feature type="domain" description="UBP-type" evidence="8">
    <location>
        <begin position="546"/>
        <end position="646"/>
    </location>
</feature>
<evidence type="ECO:0000313" key="10">
    <source>
        <dbReference type="Proteomes" id="UP000016922"/>
    </source>
</evidence>
<reference evidence="9 10" key="1">
    <citation type="journal article" date="2013" name="BMC Genomics">
        <title>Genomics-driven discovery of the pneumocandin biosynthetic gene cluster in the fungus Glarea lozoyensis.</title>
        <authorList>
            <person name="Chen L."/>
            <person name="Yue Q."/>
            <person name="Zhang X."/>
            <person name="Xiang M."/>
            <person name="Wang C."/>
            <person name="Li S."/>
            <person name="Che Y."/>
            <person name="Ortiz-Lopez F.J."/>
            <person name="Bills G.F."/>
            <person name="Liu X."/>
            <person name="An Z."/>
        </authorList>
    </citation>
    <scope>NUCLEOTIDE SEQUENCE [LARGE SCALE GENOMIC DNA]</scope>
    <source>
        <strain evidence="10">ATCC 20868 / MF5171</strain>
    </source>
</reference>
<dbReference type="Pfam" id="PF13639">
    <property type="entry name" value="zf-RING_2"/>
    <property type="match status" value="1"/>
</dbReference>
<dbReference type="EMBL" id="KE145357">
    <property type="protein sequence ID" value="EPE33983.1"/>
    <property type="molecule type" value="Genomic_DNA"/>
</dbReference>
<dbReference type="Pfam" id="PF07576">
    <property type="entry name" value="BRAP2"/>
    <property type="match status" value="1"/>
</dbReference>
<dbReference type="PROSITE" id="PS50271">
    <property type="entry name" value="ZF_UBP"/>
    <property type="match status" value="1"/>
</dbReference>
<dbReference type="STRING" id="1116229.S3E6H7"/>
<dbReference type="Gene3D" id="3.30.40.10">
    <property type="entry name" value="Zinc/RING finger domain, C3HC4 (zinc finger)"/>
    <property type="match status" value="2"/>
</dbReference>
<feature type="compositionally biased region" description="Polar residues" evidence="6">
    <location>
        <begin position="283"/>
        <end position="303"/>
    </location>
</feature>
<dbReference type="PANTHER" id="PTHR24007:SF7">
    <property type="entry name" value="BRCA1-ASSOCIATED PROTEIN"/>
    <property type="match status" value="1"/>
</dbReference>